<dbReference type="OrthoDB" id="9808257at2"/>
<evidence type="ECO:0000256" key="2">
    <source>
        <dbReference type="ARBA" id="ARBA00008883"/>
    </source>
</evidence>
<dbReference type="InterPro" id="IPR003856">
    <property type="entry name" value="LPS_length_determ_N"/>
</dbReference>
<keyword evidence="10 15" id="KW-1133">Transmembrane helix</keyword>
<organism evidence="19 20">
    <name type="scientific">Caballeronia calidae</name>
    <dbReference type="NCBI Taxonomy" id="1777139"/>
    <lineage>
        <taxon>Bacteria</taxon>
        <taxon>Pseudomonadati</taxon>
        <taxon>Pseudomonadota</taxon>
        <taxon>Betaproteobacteria</taxon>
        <taxon>Burkholderiales</taxon>
        <taxon>Burkholderiaceae</taxon>
        <taxon>Caballeronia</taxon>
    </lineage>
</organism>
<keyword evidence="5" id="KW-0808">Transferase</keyword>
<dbReference type="Pfam" id="PF23607">
    <property type="entry name" value="WZC_N"/>
    <property type="match status" value="1"/>
</dbReference>
<evidence type="ECO:0000256" key="4">
    <source>
        <dbReference type="ARBA" id="ARBA00022519"/>
    </source>
</evidence>
<dbReference type="CDD" id="cd05387">
    <property type="entry name" value="BY-kinase"/>
    <property type="match status" value="1"/>
</dbReference>
<evidence type="ECO:0000256" key="6">
    <source>
        <dbReference type="ARBA" id="ARBA00022692"/>
    </source>
</evidence>
<feature type="domain" description="AAA" evidence="17">
    <location>
        <begin position="544"/>
        <end position="671"/>
    </location>
</feature>
<keyword evidence="3" id="KW-1003">Cell membrane</keyword>
<dbReference type="InterPro" id="IPR050445">
    <property type="entry name" value="Bact_polysacc_biosynth/exp"/>
</dbReference>
<feature type="transmembrane region" description="Helical" evidence="15">
    <location>
        <begin position="28"/>
        <end position="49"/>
    </location>
</feature>
<comment type="catalytic activity">
    <reaction evidence="13">
        <text>L-tyrosyl-[protein] + ATP = O-phospho-L-tyrosyl-[protein] + ADP + H(+)</text>
        <dbReference type="Rhea" id="RHEA:10596"/>
        <dbReference type="Rhea" id="RHEA-COMP:10136"/>
        <dbReference type="Rhea" id="RHEA-COMP:20101"/>
        <dbReference type="ChEBI" id="CHEBI:15378"/>
        <dbReference type="ChEBI" id="CHEBI:30616"/>
        <dbReference type="ChEBI" id="CHEBI:46858"/>
        <dbReference type="ChEBI" id="CHEBI:61978"/>
        <dbReference type="ChEBI" id="CHEBI:456216"/>
    </reaction>
</comment>
<comment type="subcellular location">
    <subcellularLocation>
        <location evidence="1">Cell inner membrane</location>
        <topology evidence="1">Multi-pass membrane protein</topology>
    </subcellularLocation>
</comment>
<dbReference type="Pfam" id="PF13807">
    <property type="entry name" value="GNVR"/>
    <property type="match status" value="1"/>
</dbReference>
<feature type="transmembrane region" description="Helical" evidence="15">
    <location>
        <begin position="445"/>
        <end position="464"/>
    </location>
</feature>
<evidence type="ECO:0000313" key="19">
    <source>
        <dbReference type="EMBL" id="SAK43242.1"/>
    </source>
</evidence>
<dbReference type="PANTHER" id="PTHR32309">
    <property type="entry name" value="TYROSINE-PROTEIN KINASE"/>
    <property type="match status" value="1"/>
</dbReference>
<dbReference type="Pfam" id="PF02706">
    <property type="entry name" value="Wzz"/>
    <property type="match status" value="1"/>
</dbReference>
<evidence type="ECO:0000259" key="16">
    <source>
        <dbReference type="Pfam" id="PF02706"/>
    </source>
</evidence>
<dbReference type="GO" id="GO:0005886">
    <property type="term" value="C:plasma membrane"/>
    <property type="evidence" value="ECO:0007669"/>
    <property type="project" value="UniProtKB-SubCell"/>
</dbReference>
<evidence type="ECO:0000256" key="10">
    <source>
        <dbReference type="ARBA" id="ARBA00022989"/>
    </source>
</evidence>
<keyword evidence="14" id="KW-0175">Coiled coil</keyword>
<evidence type="ECO:0000256" key="7">
    <source>
        <dbReference type="ARBA" id="ARBA00022741"/>
    </source>
</evidence>
<dbReference type="RefSeq" id="WP_157697393.1">
    <property type="nucleotide sequence ID" value="NZ_FCOX02000001.1"/>
</dbReference>
<evidence type="ECO:0000259" key="17">
    <source>
        <dbReference type="Pfam" id="PF13614"/>
    </source>
</evidence>
<evidence type="ECO:0000256" key="11">
    <source>
        <dbReference type="ARBA" id="ARBA00023136"/>
    </source>
</evidence>
<keyword evidence="12" id="KW-0829">Tyrosine-protein kinase</keyword>
<feature type="coiled-coil region" evidence="14">
    <location>
        <begin position="274"/>
        <end position="352"/>
    </location>
</feature>
<reference evidence="19" key="1">
    <citation type="submission" date="2016-01" db="EMBL/GenBank/DDBJ databases">
        <authorList>
            <person name="Peeters C."/>
        </authorList>
    </citation>
    <scope>NUCLEOTIDE SEQUENCE</scope>
    <source>
        <strain evidence="19">LMG 29321</strain>
    </source>
</reference>
<dbReference type="PANTHER" id="PTHR32309:SF32">
    <property type="entry name" value="TYROSINE-PROTEIN KINASE ETK-RELATED"/>
    <property type="match status" value="1"/>
</dbReference>
<dbReference type="AlphaFoldDB" id="A0A157ZCE8"/>
<accession>A0A157ZCE8</accession>
<keyword evidence="6 15" id="KW-0812">Transmembrane</keyword>
<dbReference type="InterPro" id="IPR032807">
    <property type="entry name" value="GNVR"/>
</dbReference>
<keyword evidence="9" id="KW-0067">ATP-binding</keyword>
<evidence type="ECO:0000256" key="9">
    <source>
        <dbReference type="ARBA" id="ARBA00022840"/>
    </source>
</evidence>
<keyword evidence="20" id="KW-1185">Reference proteome</keyword>
<proteinExistence type="inferred from homology"/>
<dbReference type="InterPro" id="IPR005700">
    <property type="entry name" value="EPS_ExoP-like"/>
</dbReference>
<comment type="caution">
    <text evidence="19">The sequence shown here is derived from an EMBL/GenBank/DDBJ whole genome shotgun (WGS) entry which is preliminary data.</text>
</comment>
<dbReference type="InterPro" id="IPR027417">
    <property type="entry name" value="P-loop_NTPase"/>
</dbReference>
<dbReference type="InterPro" id="IPR005702">
    <property type="entry name" value="Wzc-like_C"/>
</dbReference>
<keyword evidence="11 15" id="KW-0472">Membrane</keyword>
<feature type="domain" description="Tyrosine-protein kinase G-rich" evidence="18">
    <location>
        <begin position="387"/>
        <end position="466"/>
    </location>
</feature>
<dbReference type="Pfam" id="PF13614">
    <property type="entry name" value="AAA_31"/>
    <property type="match status" value="1"/>
</dbReference>
<evidence type="ECO:0000256" key="1">
    <source>
        <dbReference type="ARBA" id="ARBA00004429"/>
    </source>
</evidence>
<evidence type="ECO:0000313" key="20">
    <source>
        <dbReference type="Proteomes" id="UP000071859"/>
    </source>
</evidence>
<keyword evidence="4" id="KW-0997">Cell inner membrane</keyword>
<protein>
    <submittedName>
        <fullName evidence="19">Exopolysaccharide transporter</fullName>
    </submittedName>
</protein>
<comment type="similarity">
    <text evidence="2">Belongs to the etk/wzc family.</text>
</comment>
<evidence type="ECO:0000256" key="13">
    <source>
        <dbReference type="ARBA" id="ARBA00053015"/>
    </source>
</evidence>
<keyword evidence="8" id="KW-0418">Kinase</keyword>
<dbReference type="NCBIfam" id="TIGR01005">
    <property type="entry name" value="eps_transp_fam"/>
    <property type="match status" value="1"/>
</dbReference>
<dbReference type="GO" id="GO:0005524">
    <property type="term" value="F:ATP binding"/>
    <property type="evidence" value="ECO:0007669"/>
    <property type="project" value="UniProtKB-KW"/>
</dbReference>
<evidence type="ECO:0000256" key="5">
    <source>
        <dbReference type="ARBA" id="ARBA00022679"/>
    </source>
</evidence>
<evidence type="ECO:0000256" key="15">
    <source>
        <dbReference type="SAM" id="Phobius"/>
    </source>
</evidence>
<dbReference type="EMBL" id="FCOX02000001">
    <property type="protein sequence ID" value="SAK43242.1"/>
    <property type="molecule type" value="Genomic_DNA"/>
</dbReference>
<dbReference type="Proteomes" id="UP000071859">
    <property type="component" value="Unassembled WGS sequence"/>
</dbReference>
<evidence type="ECO:0000256" key="3">
    <source>
        <dbReference type="ARBA" id="ARBA00022475"/>
    </source>
</evidence>
<evidence type="ECO:0000256" key="14">
    <source>
        <dbReference type="SAM" id="Coils"/>
    </source>
</evidence>
<gene>
    <name evidence="19" type="ORF">AWB78_00425</name>
</gene>
<evidence type="ECO:0000256" key="8">
    <source>
        <dbReference type="ARBA" id="ARBA00022777"/>
    </source>
</evidence>
<evidence type="ECO:0000256" key="12">
    <source>
        <dbReference type="ARBA" id="ARBA00023137"/>
    </source>
</evidence>
<feature type="domain" description="Polysaccharide chain length determinant N-terminal" evidence="16">
    <location>
        <begin position="14"/>
        <end position="105"/>
    </location>
</feature>
<dbReference type="InterPro" id="IPR025669">
    <property type="entry name" value="AAA_dom"/>
</dbReference>
<name>A0A157ZCE8_9BURK</name>
<sequence length="756" mass="81592">MSHPDRHSPVQAAELDVIAVIDTLLKNAWRIVLIMAVVALAGTAWAFLWPPKYQADIMIQVEDSADGGVTGSVLNEISTLFDVKSSAAAEAQIITSRLVVSRAVEKRRLYIDVTPKRFPVVGDFISRVYEKPIRPGVFGLGGFAWGQERAELSRFDVPKPLLEEPFTLSVEDAGHYTLTNSYLDLPVRGTVGLESKVNTLYGPLAINVTRFDALPGTHFSVVRHSLDDTVNKLQARLDVQEKVKQSGVIVATLLGRDAERTSLTLQEIGEQYVRQNVERKYADAAQSLKFLNAQLPELKQKLEDAQARYTKLRNERSVIDLPTETTTGLQQQAEAKAQLVALQQKRAELVTRYTSMHPGVVAIDEQIGLLQKQISEFDAALGRLPNVEQDAARLMLDVKVDTDLYTATLNNAQQLQLVKAGKVGSVRLVDTPVIQDDPAWPKRPLVIVACVFGGLLLGIVYAFAREFLAGAVNSAEAIECGTGLQVLATVPLSAAQRSLRKASVDAKYGRAHVLATDAPHDQAIEGLRSLRTALRMTMADTPGKVIVLTGAAPDVGKSFISANLGTVLAAMGQRVLVIDGDLRRPSLNPCFGVARGPGWSDLIVGKAALEQVLHPIPSPRLDFIAAGSSVSNPSELLASPHAAALIDALRGAYDYVLVDTPPVLAVDDAASFAAQAHTVLLVARAGKTRVGELNEAMKRLGLGGSKPAAVVLNGLPSRSVRAAYGSQGYRSYDYGAPADASQSTRSARLRTWLKRK</sequence>
<keyword evidence="7" id="KW-0547">Nucleotide-binding</keyword>
<dbReference type="GO" id="GO:0004713">
    <property type="term" value="F:protein tyrosine kinase activity"/>
    <property type="evidence" value="ECO:0007669"/>
    <property type="project" value="UniProtKB-KW"/>
</dbReference>
<evidence type="ECO:0000259" key="18">
    <source>
        <dbReference type="Pfam" id="PF13807"/>
    </source>
</evidence>
<dbReference type="Gene3D" id="3.40.50.300">
    <property type="entry name" value="P-loop containing nucleotide triphosphate hydrolases"/>
    <property type="match status" value="1"/>
</dbReference>
<dbReference type="SUPFAM" id="SSF52540">
    <property type="entry name" value="P-loop containing nucleoside triphosphate hydrolases"/>
    <property type="match status" value="1"/>
</dbReference>
<dbReference type="NCBIfam" id="TIGR01007">
    <property type="entry name" value="eps_fam"/>
    <property type="match status" value="1"/>
</dbReference>